<sequence>MPTTHTFRVDGMHCASCSMLIDETLEDLPGVATSHTSVKNARTTVELDTTATTTEQVTAAITELGYQAELLAP</sequence>
<dbReference type="InterPro" id="IPR036163">
    <property type="entry name" value="HMA_dom_sf"/>
</dbReference>
<evidence type="ECO:0000313" key="4">
    <source>
        <dbReference type="EMBL" id="BBX88128.1"/>
    </source>
</evidence>
<evidence type="ECO:0000256" key="1">
    <source>
        <dbReference type="ARBA" id="ARBA00015313"/>
    </source>
</evidence>
<dbReference type="CDD" id="cd00371">
    <property type="entry name" value="HMA"/>
    <property type="match status" value="1"/>
</dbReference>
<evidence type="ECO:0000259" key="3">
    <source>
        <dbReference type="PROSITE" id="PS50846"/>
    </source>
</evidence>
<dbReference type="Gene3D" id="3.30.70.100">
    <property type="match status" value="1"/>
</dbReference>
<dbReference type="Proteomes" id="UP000465609">
    <property type="component" value="Plasmid pJCM15296"/>
</dbReference>
<evidence type="ECO:0000256" key="2">
    <source>
        <dbReference type="ARBA" id="ARBA00022723"/>
    </source>
</evidence>
<dbReference type="PANTHER" id="PTHR46594">
    <property type="entry name" value="P-TYPE CATION-TRANSPORTING ATPASE"/>
    <property type="match status" value="1"/>
</dbReference>
<protein>
    <recommendedName>
        <fullName evidence="1">Copper chaperone CopZ</fullName>
    </recommendedName>
</protein>
<proteinExistence type="predicted"/>
<dbReference type="PANTHER" id="PTHR46594:SF4">
    <property type="entry name" value="P-TYPE CATION-TRANSPORTING ATPASE"/>
    <property type="match status" value="1"/>
</dbReference>
<gene>
    <name evidence="4" type="ORF">MAUB_63290</name>
</gene>
<dbReference type="RefSeq" id="WP_061006725.1">
    <property type="nucleotide sequence ID" value="NZ_AP022578.1"/>
</dbReference>
<evidence type="ECO:0000313" key="5">
    <source>
        <dbReference type="Proteomes" id="UP000465609"/>
    </source>
</evidence>
<keyword evidence="5" id="KW-1185">Reference proteome</keyword>
<organism evidence="4 5">
    <name type="scientific">Mycolicibacterium aubagnense</name>
    <dbReference type="NCBI Taxonomy" id="319707"/>
    <lineage>
        <taxon>Bacteria</taxon>
        <taxon>Bacillati</taxon>
        <taxon>Actinomycetota</taxon>
        <taxon>Actinomycetes</taxon>
        <taxon>Mycobacteriales</taxon>
        <taxon>Mycobacteriaceae</taxon>
        <taxon>Mycolicibacterium</taxon>
    </lineage>
</organism>
<dbReference type="SUPFAM" id="SSF55008">
    <property type="entry name" value="HMA, heavy metal-associated domain"/>
    <property type="match status" value="1"/>
</dbReference>
<dbReference type="Pfam" id="PF00403">
    <property type="entry name" value="HMA"/>
    <property type="match status" value="1"/>
</dbReference>
<reference evidence="4 5" key="1">
    <citation type="journal article" date="2019" name="Emerg. Microbes Infect.">
        <title>Comprehensive subspecies identification of 175 nontuberculous mycobacteria species based on 7547 genomic profiles.</title>
        <authorList>
            <person name="Matsumoto Y."/>
            <person name="Kinjo T."/>
            <person name="Motooka D."/>
            <person name="Nabeya D."/>
            <person name="Jung N."/>
            <person name="Uechi K."/>
            <person name="Horii T."/>
            <person name="Iida T."/>
            <person name="Fujita J."/>
            <person name="Nakamura S."/>
        </authorList>
    </citation>
    <scope>NUCLEOTIDE SEQUENCE [LARGE SCALE GENOMIC DNA]</scope>
    <source>
        <strain evidence="4 5">JCM 15296</strain>
        <plasmid evidence="4">pJCM15296</plasmid>
    </source>
</reference>
<geneLocation type="plasmid" evidence="4 5">
    <name>pJCM15296</name>
</geneLocation>
<dbReference type="EMBL" id="AP022578">
    <property type="protein sequence ID" value="BBX88128.1"/>
    <property type="molecule type" value="Genomic_DNA"/>
</dbReference>
<name>A0ABN5Z1T6_9MYCO</name>
<keyword evidence="2" id="KW-0479">Metal-binding</keyword>
<accession>A0ABN5Z1T6</accession>
<keyword evidence="4" id="KW-0614">Plasmid</keyword>
<dbReference type="InterPro" id="IPR006121">
    <property type="entry name" value="HMA_dom"/>
</dbReference>
<feature type="domain" description="HMA" evidence="3">
    <location>
        <begin position="3"/>
        <end position="69"/>
    </location>
</feature>
<dbReference type="PROSITE" id="PS50846">
    <property type="entry name" value="HMA_2"/>
    <property type="match status" value="1"/>
</dbReference>